<dbReference type="SUPFAM" id="SSF56235">
    <property type="entry name" value="N-terminal nucleophile aminohydrolases (Ntn hydrolases)"/>
    <property type="match status" value="1"/>
</dbReference>
<dbReference type="GeneID" id="96003072"/>
<dbReference type="GO" id="GO:0008242">
    <property type="term" value="F:omega peptidase activity"/>
    <property type="evidence" value="ECO:0007669"/>
    <property type="project" value="TreeGrafter"/>
</dbReference>
<sequence>MCRWFAYISPTEPCLLEDVIVSSKHSLVNQVHEHYLPGLVAHDPRDISKDHLITARNVIYNIDGVGIVWYTSSNADFERGDTGESNDGTQKEGLRPAMYKSLQPPANDLNFRSICSNTETRVLMAHIRAASGTPIVPVNNHPFIFGRHSFMHNGAVTSFSLLKLELCQKMSKAAYHLIKGGTDSEHMAALYVSFLTNFEDEIALEREYSVEQMTTALNATVTTILELQQAMLGSKMQPNSLNLCATDGVKMVACRFRNHETQEPPSLYYSTTAGTTLNRKYPDNPDGAPTPNRYTGKAVEDHGKHIIIASEPSTYKESEWHLIPRNSIVIASGENGVEIKPVVYKAEWDAEDSTVY</sequence>
<dbReference type="GO" id="GO:0005737">
    <property type="term" value="C:cytoplasm"/>
    <property type="evidence" value="ECO:0007669"/>
    <property type="project" value="TreeGrafter"/>
</dbReference>
<dbReference type="InterPro" id="IPR029055">
    <property type="entry name" value="Ntn_hydrolases_N"/>
</dbReference>
<dbReference type="InterPro" id="IPR052373">
    <property type="entry name" value="Gamma-glu_amide_hydrolase"/>
</dbReference>
<protein>
    <recommendedName>
        <fullName evidence="1">Glutamine amidotransferase type-2 domain-containing protein</fullName>
    </recommendedName>
</protein>
<dbReference type="InterPro" id="IPR017932">
    <property type="entry name" value="GATase_2_dom"/>
</dbReference>
<dbReference type="CDD" id="cd01908">
    <property type="entry name" value="YafJ"/>
    <property type="match status" value="1"/>
</dbReference>
<dbReference type="PROSITE" id="PS51278">
    <property type="entry name" value="GATASE_TYPE_2"/>
    <property type="match status" value="1"/>
</dbReference>
<accession>A0AB34KWW2</accession>
<dbReference type="PANTHER" id="PTHR43187">
    <property type="entry name" value="GLUTAMINE AMIDOTRANSFERASE DUG3-RELATED"/>
    <property type="match status" value="1"/>
</dbReference>
<name>A0AB34KWW2_9PEZI</name>
<proteinExistence type="predicted"/>
<dbReference type="AlphaFoldDB" id="A0AB34KWW2"/>
<gene>
    <name evidence="2" type="ORF">WHR41_01628</name>
</gene>
<feature type="domain" description="Glutamine amidotransferase type-2" evidence="1">
    <location>
        <begin position="2"/>
        <end position="356"/>
    </location>
</feature>
<dbReference type="EMBL" id="JAAQHG020000004">
    <property type="protein sequence ID" value="KAL1589559.1"/>
    <property type="molecule type" value="Genomic_DNA"/>
</dbReference>
<comment type="caution">
    <text evidence="2">The sequence shown here is derived from an EMBL/GenBank/DDBJ whole genome shotgun (WGS) entry which is preliminary data.</text>
</comment>
<dbReference type="RefSeq" id="XP_069232664.1">
    <property type="nucleotide sequence ID" value="XM_069370234.1"/>
</dbReference>
<dbReference type="GO" id="GO:0061672">
    <property type="term" value="C:glutathione hydrolase complex"/>
    <property type="evidence" value="ECO:0007669"/>
    <property type="project" value="TreeGrafter"/>
</dbReference>
<reference evidence="2 3" key="1">
    <citation type="journal article" date="2020" name="Microbiol. Resour. Announc.">
        <title>Draft Genome Sequence of a Cladosporium Species Isolated from the Mesophotic Ascidian Didemnum maculosum.</title>
        <authorList>
            <person name="Gioti A."/>
            <person name="Siaperas R."/>
            <person name="Nikolaivits E."/>
            <person name="Le Goff G."/>
            <person name="Ouazzani J."/>
            <person name="Kotoulas G."/>
            <person name="Topakas E."/>
        </authorList>
    </citation>
    <scope>NUCLEOTIDE SEQUENCE [LARGE SCALE GENOMIC DNA]</scope>
    <source>
        <strain evidence="2 3">TM138-S3</strain>
    </source>
</reference>
<dbReference type="PANTHER" id="PTHR43187:SF1">
    <property type="entry name" value="GLUTAMINE AMIDOTRANSFERASE DUG3-RELATED"/>
    <property type="match status" value="1"/>
</dbReference>
<evidence type="ECO:0000259" key="1">
    <source>
        <dbReference type="PROSITE" id="PS51278"/>
    </source>
</evidence>
<keyword evidence="3" id="KW-1185">Reference proteome</keyword>
<dbReference type="Gene3D" id="3.60.20.10">
    <property type="entry name" value="Glutamine Phosphoribosylpyrophosphate, subunit 1, domain 1"/>
    <property type="match status" value="1"/>
</dbReference>
<dbReference type="Proteomes" id="UP000803884">
    <property type="component" value="Unassembled WGS sequence"/>
</dbReference>
<evidence type="ECO:0000313" key="2">
    <source>
        <dbReference type="EMBL" id="KAL1589559.1"/>
    </source>
</evidence>
<organism evidence="2 3">
    <name type="scientific">Cladosporium halotolerans</name>
    <dbReference type="NCBI Taxonomy" id="1052096"/>
    <lineage>
        <taxon>Eukaryota</taxon>
        <taxon>Fungi</taxon>
        <taxon>Dikarya</taxon>
        <taxon>Ascomycota</taxon>
        <taxon>Pezizomycotina</taxon>
        <taxon>Dothideomycetes</taxon>
        <taxon>Dothideomycetidae</taxon>
        <taxon>Cladosporiales</taxon>
        <taxon>Cladosporiaceae</taxon>
        <taxon>Cladosporium</taxon>
    </lineage>
</organism>
<dbReference type="GO" id="GO:0006751">
    <property type="term" value="P:glutathione catabolic process"/>
    <property type="evidence" value="ECO:0007669"/>
    <property type="project" value="TreeGrafter"/>
</dbReference>
<evidence type="ECO:0000313" key="3">
    <source>
        <dbReference type="Proteomes" id="UP000803884"/>
    </source>
</evidence>